<dbReference type="Proteomes" id="UP000886198">
    <property type="component" value="Unassembled WGS sequence"/>
</dbReference>
<organism evidence="4">
    <name type="scientific">Mesotoga infera</name>
    <dbReference type="NCBI Taxonomy" id="1236046"/>
    <lineage>
        <taxon>Bacteria</taxon>
        <taxon>Thermotogati</taxon>
        <taxon>Thermotogota</taxon>
        <taxon>Thermotogae</taxon>
        <taxon>Kosmotogales</taxon>
        <taxon>Kosmotogaceae</taxon>
        <taxon>Mesotoga</taxon>
    </lineage>
</organism>
<dbReference type="EMBL" id="DSBT01000343">
    <property type="protein sequence ID" value="HDP78692.1"/>
    <property type="molecule type" value="Genomic_DNA"/>
</dbReference>
<evidence type="ECO:0000256" key="2">
    <source>
        <dbReference type="ARBA" id="ARBA00022679"/>
    </source>
</evidence>
<dbReference type="Pfam" id="PF05175">
    <property type="entry name" value="MTS"/>
    <property type="match status" value="1"/>
</dbReference>
<dbReference type="InterPro" id="IPR046977">
    <property type="entry name" value="RsmC/RlmG"/>
</dbReference>
<proteinExistence type="predicted"/>
<keyword evidence="2" id="KW-0808">Transferase</keyword>
<accession>A0A7C1CV09</accession>
<dbReference type="AlphaFoldDB" id="A0A7C1CV09"/>
<dbReference type="GO" id="GO:0032259">
    <property type="term" value="P:methylation"/>
    <property type="evidence" value="ECO:0007669"/>
    <property type="project" value="UniProtKB-KW"/>
</dbReference>
<dbReference type="Gene3D" id="3.40.50.150">
    <property type="entry name" value="Vaccinia Virus protein VP39"/>
    <property type="match status" value="1"/>
</dbReference>
<keyword evidence="1 4" id="KW-0489">Methyltransferase</keyword>
<feature type="domain" description="Methyltransferase small" evidence="3">
    <location>
        <begin position="32"/>
        <end position="197"/>
    </location>
</feature>
<evidence type="ECO:0000313" key="4">
    <source>
        <dbReference type="EMBL" id="HDP78692.1"/>
    </source>
</evidence>
<comment type="caution">
    <text evidence="4">The sequence shown here is derived from an EMBL/GenBank/DDBJ whole genome shotgun (WGS) entry which is preliminary data.</text>
</comment>
<gene>
    <name evidence="4" type="ORF">ENN47_11045</name>
</gene>
<evidence type="ECO:0000256" key="1">
    <source>
        <dbReference type="ARBA" id="ARBA00022603"/>
    </source>
</evidence>
<dbReference type="GO" id="GO:0008757">
    <property type="term" value="F:S-adenosylmethionine-dependent methyltransferase activity"/>
    <property type="evidence" value="ECO:0007669"/>
    <property type="project" value="InterPro"/>
</dbReference>
<dbReference type="PANTHER" id="PTHR47816">
    <property type="entry name" value="RIBOSOMAL RNA SMALL SUBUNIT METHYLTRANSFERASE C"/>
    <property type="match status" value="1"/>
</dbReference>
<dbReference type="InterPro" id="IPR007848">
    <property type="entry name" value="Small_mtfrase_dom"/>
</dbReference>
<evidence type="ECO:0000259" key="3">
    <source>
        <dbReference type="Pfam" id="PF05175"/>
    </source>
</evidence>
<reference evidence="4" key="1">
    <citation type="journal article" date="2020" name="mSystems">
        <title>Genome- and Community-Level Interaction Insights into Carbon Utilization and Element Cycling Functions of Hydrothermarchaeota in Hydrothermal Sediment.</title>
        <authorList>
            <person name="Zhou Z."/>
            <person name="Liu Y."/>
            <person name="Xu W."/>
            <person name="Pan J."/>
            <person name="Luo Z.H."/>
            <person name="Li M."/>
        </authorList>
    </citation>
    <scope>NUCLEOTIDE SEQUENCE [LARGE SCALE GENOMIC DNA]</scope>
    <source>
        <strain evidence="4">SpSt-1179</strain>
    </source>
</reference>
<dbReference type="PANTHER" id="PTHR47816:SF4">
    <property type="entry name" value="RIBOSOMAL RNA SMALL SUBUNIT METHYLTRANSFERASE C"/>
    <property type="match status" value="1"/>
</dbReference>
<protein>
    <submittedName>
        <fullName evidence="4">Class I SAM-dependent methyltransferase</fullName>
    </submittedName>
</protein>
<dbReference type="InterPro" id="IPR029063">
    <property type="entry name" value="SAM-dependent_MTases_sf"/>
</dbReference>
<sequence>MKETFQHYFTDQTEPPQIIKAASLKLKNGHSYSFKSPEGVFAFGKIDRASLLLIENCLIEGWESLLDLGCGYGPVGITLKREYPDLKLFMSDVNSRAVTFSKINARDHNVEADIRKGELYSPWEGMMFDSILSNPPIAAGKAVWQRLITEAPAMLTEKGSLQIVAYHNKGGSRLEGIMKETFGNVVTKTKSGGIRVYVSRKV</sequence>
<name>A0A7C1CV09_9BACT</name>
<dbReference type="SUPFAM" id="SSF53335">
    <property type="entry name" value="S-adenosyl-L-methionine-dependent methyltransferases"/>
    <property type="match status" value="1"/>
</dbReference>
<dbReference type="CDD" id="cd02440">
    <property type="entry name" value="AdoMet_MTases"/>
    <property type="match status" value="1"/>
</dbReference>